<dbReference type="EMBL" id="SGSQ01000011">
    <property type="protein sequence ID" value="RZG46583.1"/>
    <property type="molecule type" value="Genomic_DNA"/>
</dbReference>
<proteinExistence type="predicted"/>
<name>A0A4Q7AJ74_9GAMM</name>
<keyword evidence="1" id="KW-1133">Transmembrane helix</keyword>
<gene>
    <name evidence="2" type="ORF">EXU28_08340</name>
</gene>
<dbReference type="AlphaFoldDB" id="A0A4Q7AJ74"/>
<keyword evidence="1" id="KW-0812">Transmembrane</keyword>
<protein>
    <submittedName>
        <fullName evidence="2">Pilus assembly protein PilJ</fullName>
    </submittedName>
</protein>
<dbReference type="Proteomes" id="UP000293863">
    <property type="component" value="Unassembled WGS sequence"/>
</dbReference>
<evidence type="ECO:0000313" key="3">
    <source>
        <dbReference type="Proteomes" id="UP000293863"/>
    </source>
</evidence>
<evidence type="ECO:0000256" key="1">
    <source>
        <dbReference type="SAM" id="Phobius"/>
    </source>
</evidence>
<sequence>MYNKIRHKKADYSLLSFRWMSMIGAVMIASMLSACSLGTDQKSLCDLKVLSLLIPKQTEQVMASGSIETIKALENSQTKLKDALAVIQQDYSNDREANQILQDGQEISANIDILVKNSKQINHLYDLRIATMDVIPGIQAEYNLMVDQMARDNYPSTQVVIAKNQVFIAERIMRSLASMMGNNEFSRSSMEDFEADLETFNAYLKAQLEGNAELGVNKITAKELRDSLLSIQHDTEEILNASAVNLQKNRDSLMRVFLASQDNISKSEDLFIRINRLETNSH</sequence>
<organism evidence="2 3">
    <name type="scientific">Acinetobacter wuhouensis</name>
    <dbReference type="NCBI Taxonomy" id="1879050"/>
    <lineage>
        <taxon>Bacteria</taxon>
        <taxon>Pseudomonadati</taxon>
        <taxon>Pseudomonadota</taxon>
        <taxon>Gammaproteobacteria</taxon>
        <taxon>Moraxellales</taxon>
        <taxon>Moraxellaceae</taxon>
        <taxon>Acinetobacter</taxon>
    </lineage>
</organism>
<dbReference type="PROSITE" id="PS51257">
    <property type="entry name" value="PROKAR_LIPOPROTEIN"/>
    <property type="match status" value="1"/>
</dbReference>
<comment type="caution">
    <text evidence="2">The sequence shown here is derived from an EMBL/GenBank/DDBJ whole genome shotgun (WGS) entry which is preliminary data.</text>
</comment>
<accession>A0A4Q7AJ74</accession>
<keyword evidence="3" id="KW-1185">Reference proteome</keyword>
<evidence type="ECO:0000313" key="2">
    <source>
        <dbReference type="EMBL" id="RZG46583.1"/>
    </source>
</evidence>
<feature type="transmembrane region" description="Helical" evidence="1">
    <location>
        <begin position="12"/>
        <end position="32"/>
    </location>
</feature>
<keyword evidence="1" id="KW-0472">Membrane</keyword>
<reference evidence="2 3" key="1">
    <citation type="submission" date="2019-02" db="EMBL/GenBank/DDBJ databases">
        <title>The Batch Genome Submission of Acinetobacter spp. strains.</title>
        <authorList>
            <person name="Qin J."/>
            <person name="Hu Y."/>
            <person name="Ye H."/>
            <person name="Wei L."/>
            <person name="Feng Y."/>
            <person name="Zong Z."/>
        </authorList>
    </citation>
    <scope>NUCLEOTIDE SEQUENCE [LARGE SCALE GENOMIC DNA]</scope>
    <source>
        <strain evidence="2 3">WCHAW060049</strain>
    </source>
</reference>